<organism evidence="1 2">
    <name type="scientific">Pseudomonas tructae</name>
    <dbReference type="NCBI Taxonomy" id="2518644"/>
    <lineage>
        <taxon>Bacteria</taxon>
        <taxon>Pseudomonadati</taxon>
        <taxon>Pseudomonadota</taxon>
        <taxon>Gammaproteobacteria</taxon>
        <taxon>Pseudomonadales</taxon>
        <taxon>Pseudomonadaceae</taxon>
        <taxon>Pseudomonas</taxon>
    </lineage>
</organism>
<evidence type="ECO:0000313" key="2">
    <source>
        <dbReference type="Proteomes" id="UP000291130"/>
    </source>
</evidence>
<dbReference type="OrthoDB" id="9805247at2"/>
<name>A0A411MNZ1_9PSED</name>
<dbReference type="Pfam" id="PF06042">
    <property type="entry name" value="NTP_transf_6"/>
    <property type="match status" value="1"/>
</dbReference>
<dbReference type="AlphaFoldDB" id="A0A411MNZ1"/>
<sequence>MNHEARVQQIISADTRRWQLLDVVRRLELPDCWIGAGFVRNAVWDHLHDRRPSPLTGDVDVIWFDPGRADPDEDQRLEATLRTLAPGIDWSVKNQARMHSRNGDAPYGSSAQAMSFWCETATAVAVRRTAAGGCEVSAPLGLDDLFGLLLRPSRRFVVEKRQIYEERIAAKAWLSKWPRLRCIG</sequence>
<dbReference type="PANTHER" id="PTHR39166:SF1">
    <property type="entry name" value="BLL1166 PROTEIN"/>
    <property type="match status" value="1"/>
</dbReference>
<dbReference type="KEGG" id="ptk:EXN22_23315"/>
<dbReference type="EMBL" id="CP035952">
    <property type="protein sequence ID" value="QBF28477.1"/>
    <property type="molecule type" value="Genomic_DNA"/>
</dbReference>
<dbReference type="InterPro" id="IPR009267">
    <property type="entry name" value="NTP_transf_6"/>
</dbReference>
<keyword evidence="1" id="KW-0808">Transferase</keyword>
<evidence type="ECO:0000313" key="1">
    <source>
        <dbReference type="EMBL" id="QBF28477.1"/>
    </source>
</evidence>
<dbReference type="PANTHER" id="PTHR39166">
    <property type="entry name" value="BLL1166 PROTEIN"/>
    <property type="match status" value="1"/>
</dbReference>
<keyword evidence="2" id="KW-1185">Reference proteome</keyword>
<reference evidence="1 2" key="1">
    <citation type="submission" date="2019-02" db="EMBL/GenBank/DDBJ databases">
        <title>Complete genome sequence of Pseudomonas sp. SNU WT1 isolated from rainbow trout.</title>
        <authorList>
            <person name="Oh W.T."/>
            <person name="Park S.C."/>
        </authorList>
    </citation>
    <scope>NUCLEOTIDE SEQUENCE [LARGE SCALE GENOMIC DNA]</scope>
    <source>
        <strain evidence="1 2">SNU WT1</strain>
    </source>
</reference>
<proteinExistence type="predicted"/>
<accession>A0A411MNZ1</accession>
<dbReference type="RefSeq" id="WP_130266275.1">
    <property type="nucleotide sequence ID" value="NZ_CP035952.1"/>
</dbReference>
<gene>
    <name evidence="1" type="ORF">EXN22_23315</name>
</gene>
<dbReference type="Proteomes" id="UP000291130">
    <property type="component" value="Chromosome"/>
</dbReference>
<dbReference type="GO" id="GO:0016740">
    <property type="term" value="F:transferase activity"/>
    <property type="evidence" value="ECO:0007669"/>
    <property type="project" value="UniProtKB-KW"/>
</dbReference>
<protein>
    <submittedName>
        <fullName evidence="1">Nucleotidyltransferase family protein</fullName>
    </submittedName>
</protein>